<protein>
    <submittedName>
        <fullName evidence="2">Uncharacterized protein</fullName>
    </submittedName>
</protein>
<evidence type="ECO:0000313" key="3">
    <source>
        <dbReference type="Proteomes" id="UP000001312"/>
    </source>
</evidence>
<dbReference type="Proteomes" id="UP000001312">
    <property type="component" value="Unassembled WGS sequence"/>
</dbReference>
<feature type="region of interest" description="Disordered" evidence="1">
    <location>
        <begin position="26"/>
        <end position="47"/>
    </location>
</feature>
<proteinExistence type="predicted"/>
<evidence type="ECO:0000313" key="2">
    <source>
        <dbReference type="EMBL" id="EDN98232.1"/>
    </source>
</evidence>
<organism evidence="2 3">
    <name type="scientific">Sclerotinia sclerotiorum (strain ATCC 18683 / 1980 / Ss-1)</name>
    <name type="common">White mold</name>
    <name type="synonym">Whetzelinia sclerotiorum</name>
    <dbReference type="NCBI Taxonomy" id="665079"/>
    <lineage>
        <taxon>Eukaryota</taxon>
        <taxon>Fungi</taxon>
        <taxon>Dikarya</taxon>
        <taxon>Ascomycota</taxon>
        <taxon>Pezizomycotina</taxon>
        <taxon>Leotiomycetes</taxon>
        <taxon>Helotiales</taxon>
        <taxon>Sclerotiniaceae</taxon>
        <taxon>Sclerotinia</taxon>
    </lineage>
</organism>
<dbReference type="HOGENOM" id="CLU_3175678_0_0_1"/>
<keyword evidence="3" id="KW-1185">Reference proteome</keyword>
<dbReference type="GeneID" id="5482171"/>
<name>A7F661_SCLS1</name>
<accession>A7F661</accession>
<feature type="compositionally biased region" description="Basic residues" evidence="1">
    <location>
        <begin position="27"/>
        <end position="38"/>
    </location>
</feature>
<reference evidence="3" key="1">
    <citation type="journal article" date="2011" name="PLoS Genet.">
        <title>Genomic analysis of the necrotrophic fungal pathogens Sclerotinia sclerotiorum and Botrytis cinerea.</title>
        <authorList>
            <person name="Amselem J."/>
            <person name="Cuomo C.A."/>
            <person name="van Kan J.A."/>
            <person name="Viaud M."/>
            <person name="Benito E.P."/>
            <person name="Couloux A."/>
            <person name="Coutinho P.M."/>
            <person name="de Vries R.P."/>
            <person name="Dyer P.S."/>
            <person name="Fillinger S."/>
            <person name="Fournier E."/>
            <person name="Gout L."/>
            <person name="Hahn M."/>
            <person name="Kohn L."/>
            <person name="Lapalu N."/>
            <person name="Plummer K.M."/>
            <person name="Pradier J.M."/>
            <person name="Quevillon E."/>
            <person name="Sharon A."/>
            <person name="Simon A."/>
            <person name="ten Have A."/>
            <person name="Tudzynski B."/>
            <person name="Tudzynski P."/>
            <person name="Wincker P."/>
            <person name="Andrew M."/>
            <person name="Anthouard V."/>
            <person name="Beever R.E."/>
            <person name="Beffa R."/>
            <person name="Benoit I."/>
            <person name="Bouzid O."/>
            <person name="Brault B."/>
            <person name="Chen Z."/>
            <person name="Choquer M."/>
            <person name="Collemare J."/>
            <person name="Cotton P."/>
            <person name="Danchin E.G."/>
            <person name="Da Silva C."/>
            <person name="Gautier A."/>
            <person name="Giraud C."/>
            <person name="Giraud T."/>
            <person name="Gonzalez C."/>
            <person name="Grossetete S."/>
            <person name="Guldener U."/>
            <person name="Henrissat B."/>
            <person name="Howlett B.J."/>
            <person name="Kodira C."/>
            <person name="Kretschmer M."/>
            <person name="Lappartient A."/>
            <person name="Leroch M."/>
            <person name="Levis C."/>
            <person name="Mauceli E."/>
            <person name="Neuveglise C."/>
            <person name="Oeser B."/>
            <person name="Pearson M."/>
            <person name="Poulain J."/>
            <person name="Poussereau N."/>
            <person name="Quesneville H."/>
            <person name="Rascle C."/>
            <person name="Schumacher J."/>
            <person name="Segurens B."/>
            <person name="Sexton A."/>
            <person name="Silva E."/>
            <person name="Sirven C."/>
            <person name="Soanes D.M."/>
            <person name="Talbot N.J."/>
            <person name="Templeton M."/>
            <person name="Yandava C."/>
            <person name="Yarden O."/>
            <person name="Zeng Q."/>
            <person name="Rollins J.A."/>
            <person name="Lebrun M.H."/>
            <person name="Dickman M."/>
        </authorList>
    </citation>
    <scope>NUCLEOTIDE SEQUENCE [LARGE SCALE GENOMIC DNA]</scope>
    <source>
        <strain evidence="3">ATCC 18683 / 1980 / Ss-1</strain>
    </source>
</reference>
<gene>
    <name evidence="2" type="ORF">SS1G_13089</name>
</gene>
<dbReference type="EMBL" id="CH476643">
    <property type="protein sequence ID" value="EDN98232.1"/>
    <property type="molecule type" value="Genomic_DNA"/>
</dbReference>
<dbReference type="InParanoid" id="A7F661"/>
<dbReference type="AlphaFoldDB" id="A7F661"/>
<dbReference type="RefSeq" id="XP_001585997.1">
    <property type="nucleotide sequence ID" value="XM_001585947.1"/>
</dbReference>
<sequence>MFCAGVSKLEMMNNFQAKYLRSGHGIVRGKKKKKKKKKKEELVQIFE</sequence>
<evidence type="ECO:0000256" key="1">
    <source>
        <dbReference type="SAM" id="MobiDB-lite"/>
    </source>
</evidence>
<dbReference type="KEGG" id="ssl:SS1G_13089"/>